<evidence type="ECO:0000259" key="5">
    <source>
        <dbReference type="SMART" id="SM00644"/>
    </source>
</evidence>
<dbReference type="SUPFAM" id="SSF55846">
    <property type="entry name" value="N-acetylmuramoyl-L-alanine amidase-like"/>
    <property type="match status" value="1"/>
</dbReference>
<dbReference type="Gene3D" id="1.10.530.10">
    <property type="match status" value="1"/>
</dbReference>
<dbReference type="PANTHER" id="PTHR30417">
    <property type="entry name" value="N-ACETYLMURAMOYL-L-ALANINE AMIDASE AMID"/>
    <property type="match status" value="1"/>
</dbReference>
<dbReference type="EC" id="3.5.1.28" evidence="2"/>
<evidence type="ECO:0000256" key="3">
    <source>
        <dbReference type="ARBA" id="ARBA00022801"/>
    </source>
</evidence>
<comment type="catalytic activity">
    <reaction evidence="1">
        <text>Hydrolyzes the link between N-acetylmuramoyl residues and L-amino acid residues in certain cell-wall glycopeptides.</text>
        <dbReference type="EC" id="3.5.1.28"/>
    </reaction>
</comment>
<feature type="domain" description="N-acetylmuramoyl-L-alanine amidase" evidence="5">
    <location>
        <begin position="224"/>
        <end position="358"/>
    </location>
</feature>
<evidence type="ECO:0000313" key="7">
    <source>
        <dbReference type="Proteomes" id="UP000287224"/>
    </source>
</evidence>
<dbReference type="InterPro" id="IPR051206">
    <property type="entry name" value="NAMLAA_amidase_2"/>
</dbReference>
<dbReference type="InterPro" id="IPR036505">
    <property type="entry name" value="Amidase/PGRP_sf"/>
</dbReference>
<dbReference type="GO" id="GO:0009253">
    <property type="term" value="P:peptidoglycan catabolic process"/>
    <property type="evidence" value="ECO:0007669"/>
    <property type="project" value="InterPro"/>
</dbReference>
<keyword evidence="3" id="KW-0378">Hydrolase</keyword>
<dbReference type="Gene3D" id="3.40.80.10">
    <property type="entry name" value="Peptidoglycan recognition protein-like"/>
    <property type="match status" value="1"/>
</dbReference>
<dbReference type="InterPro" id="IPR002502">
    <property type="entry name" value="Amidase_domain"/>
</dbReference>
<sequence>MSSSAYAATAASQGNASVNDAIAQASKETGVPAELLKGLCYMEGRLSNHQGKPSLDHGFGCMHLMQNKRADTLSLAAQKLGVSTDQVKNDITLNIRGGAAVLKDEAIKLSPSHTEPTKLADWYGEIAQYSHSETHATAIMYADALYKLLNSGFSAPTDSGETVTLAPQHVQPNTSTAAPVKAITTAPGCKNDGNVDYPGAVDCIVDPNTFDCNIVPAGYPHCTYEDANRPDDLTVNYVVIHDTEESLEGTFNVFQDPNSAVSIHYVVDTDGTVYQFLHDKDVAYQVGNFWYNQHSIGIEHIGWDATGYLWYNAAQYLGSARLTAYLLDKFNIPLDHEHVVSHGTVPSPILTTNHVDPGPYWLWTYYLNLIHKQGIPFADGPTDPHIISLKPKTAARPLGGNGTETPANFNFFYLYNGPSTRSGLIPQLVDPTDVTDETNNVESNMSYYYLAKVKDPAGTGNMMYEIWYGESDQEHSNPSSIVQHAHLAWLAVPPDAVIKGHGTPVTLTSSDGKDVPIYGKPATGATVIGYAPNNSIFASVITTNEDGTDNLWYEINYNHREAWVPATSVTTVHGVKK</sequence>
<dbReference type="SMART" id="SM00644">
    <property type="entry name" value="Ami_2"/>
    <property type="match status" value="1"/>
</dbReference>
<keyword evidence="7" id="KW-1185">Reference proteome</keyword>
<evidence type="ECO:0000256" key="4">
    <source>
        <dbReference type="ARBA" id="ARBA00023316"/>
    </source>
</evidence>
<dbReference type="Pfam" id="PF01510">
    <property type="entry name" value="Amidase_2"/>
    <property type="match status" value="1"/>
</dbReference>
<evidence type="ECO:0000256" key="1">
    <source>
        <dbReference type="ARBA" id="ARBA00001561"/>
    </source>
</evidence>
<dbReference type="Proteomes" id="UP000287224">
    <property type="component" value="Unassembled WGS sequence"/>
</dbReference>
<gene>
    <name evidence="6" type="ORF">KDAU_40740</name>
</gene>
<dbReference type="GO" id="GO:0009254">
    <property type="term" value="P:peptidoglycan turnover"/>
    <property type="evidence" value="ECO:0007669"/>
    <property type="project" value="TreeGrafter"/>
</dbReference>
<dbReference type="GO" id="GO:0071555">
    <property type="term" value="P:cell wall organization"/>
    <property type="evidence" value="ECO:0007669"/>
    <property type="project" value="UniProtKB-KW"/>
</dbReference>
<comment type="caution">
    <text evidence="6">The sequence shown here is derived from an EMBL/GenBank/DDBJ whole genome shotgun (WGS) entry which is preliminary data.</text>
</comment>
<protein>
    <recommendedName>
        <fullName evidence="2">N-acetylmuramoyl-L-alanine amidase</fullName>
        <ecNumber evidence="2">3.5.1.28</ecNumber>
    </recommendedName>
</protein>
<dbReference type="PANTHER" id="PTHR30417:SF1">
    <property type="entry name" value="N-ACETYLMURAMOYL-L-ALANINE AMIDASE AMID"/>
    <property type="match status" value="1"/>
</dbReference>
<keyword evidence="4" id="KW-0961">Cell wall biogenesis/degradation</keyword>
<name>A0A401ZIS2_9CHLR</name>
<dbReference type="FunFam" id="3.40.80.10:FF:000006">
    <property type="entry name" value="N-acetylmuramoyl-L-alanine amidase"/>
    <property type="match status" value="1"/>
</dbReference>
<proteinExistence type="predicted"/>
<organism evidence="6 7">
    <name type="scientific">Dictyobacter aurantiacus</name>
    <dbReference type="NCBI Taxonomy" id="1936993"/>
    <lineage>
        <taxon>Bacteria</taxon>
        <taxon>Bacillati</taxon>
        <taxon>Chloroflexota</taxon>
        <taxon>Ktedonobacteria</taxon>
        <taxon>Ktedonobacterales</taxon>
        <taxon>Dictyobacteraceae</taxon>
        <taxon>Dictyobacter</taxon>
    </lineage>
</organism>
<evidence type="ECO:0000313" key="6">
    <source>
        <dbReference type="EMBL" id="GCE06745.1"/>
    </source>
</evidence>
<dbReference type="Gene3D" id="2.30.30.40">
    <property type="entry name" value="SH3 Domains"/>
    <property type="match status" value="1"/>
</dbReference>
<reference evidence="7" key="1">
    <citation type="submission" date="2018-12" db="EMBL/GenBank/DDBJ databases">
        <title>Tengunoibacter tsumagoiensis gen. nov., sp. nov., Dictyobacter kobayashii sp. nov., D. alpinus sp. nov., and D. joshuensis sp. nov. and description of Dictyobacteraceae fam. nov. within the order Ktedonobacterales isolated from Tengu-no-mugimeshi.</title>
        <authorList>
            <person name="Wang C.M."/>
            <person name="Zheng Y."/>
            <person name="Sakai Y."/>
            <person name="Toyoda A."/>
            <person name="Minakuchi Y."/>
            <person name="Abe K."/>
            <person name="Yokota A."/>
            <person name="Yabe S."/>
        </authorList>
    </citation>
    <scope>NUCLEOTIDE SEQUENCE [LARGE SCALE GENOMIC DNA]</scope>
    <source>
        <strain evidence="7">S-27</strain>
    </source>
</reference>
<accession>A0A401ZIS2</accession>
<dbReference type="GO" id="GO:0008745">
    <property type="term" value="F:N-acetylmuramoyl-L-alanine amidase activity"/>
    <property type="evidence" value="ECO:0007669"/>
    <property type="project" value="UniProtKB-EC"/>
</dbReference>
<dbReference type="AlphaFoldDB" id="A0A401ZIS2"/>
<dbReference type="EMBL" id="BIFQ01000001">
    <property type="protein sequence ID" value="GCE06745.1"/>
    <property type="molecule type" value="Genomic_DNA"/>
</dbReference>
<evidence type="ECO:0000256" key="2">
    <source>
        <dbReference type="ARBA" id="ARBA00011901"/>
    </source>
</evidence>
<dbReference type="CDD" id="cd06583">
    <property type="entry name" value="PGRP"/>
    <property type="match status" value="1"/>
</dbReference>